<accession>A0A8J2RGI1</accession>
<proteinExistence type="predicted"/>
<dbReference type="Proteomes" id="UP000789390">
    <property type="component" value="Unassembled WGS sequence"/>
</dbReference>
<dbReference type="AlphaFoldDB" id="A0A8J2RGI1"/>
<feature type="compositionally biased region" description="Basic and acidic residues" evidence="2">
    <location>
        <begin position="154"/>
        <end position="164"/>
    </location>
</feature>
<evidence type="ECO:0000256" key="1">
    <source>
        <dbReference type="SAM" id="Coils"/>
    </source>
</evidence>
<feature type="compositionally biased region" description="Low complexity" evidence="2">
    <location>
        <begin position="165"/>
        <end position="181"/>
    </location>
</feature>
<evidence type="ECO:0000256" key="2">
    <source>
        <dbReference type="SAM" id="MobiDB-lite"/>
    </source>
</evidence>
<reference evidence="3" key="1">
    <citation type="submission" date="2021-11" db="EMBL/GenBank/DDBJ databases">
        <authorList>
            <person name="Schell T."/>
        </authorList>
    </citation>
    <scope>NUCLEOTIDE SEQUENCE</scope>
    <source>
        <strain evidence="3">M5</strain>
    </source>
</reference>
<evidence type="ECO:0000313" key="3">
    <source>
        <dbReference type="EMBL" id="CAH0104042.1"/>
    </source>
</evidence>
<evidence type="ECO:0000313" key="4">
    <source>
        <dbReference type="Proteomes" id="UP000789390"/>
    </source>
</evidence>
<keyword evidence="4" id="KW-1185">Reference proteome</keyword>
<protein>
    <submittedName>
        <fullName evidence="3">Uncharacterized protein</fullName>
    </submittedName>
</protein>
<dbReference type="EMBL" id="CAKKLH010000124">
    <property type="protein sequence ID" value="CAH0104042.1"/>
    <property type="molecule type" value="Genomic_DNA"/>
</dbReference>
<feature type="compositionally biased region" description="Polar residues" evidence="2">
    <location>
        <begin position="47"/>
        <end position="65"/>
    </location>
</feature>
<comment type="caution">
    <text evidence="3">The sequence shown here is derived from an EMBL/GenBank/DDBJ whole genome shotgun (WGS) entry which is preliminary data.</text>
</comment>
<keyword evidence="1" id="KW-0175">Coiled coil</keyword>
<feature type="compositionally biased region" description="Low complexity" evidence="2">
    <location>
        <begin position="7"/>
        <end position="24"/>
    </location>
</feature>
<feature type="coiled-coil region" evidence="1">
    <location>
        <begin position="242"/>
        <end position="269"/>
    </location>
</feature>
<feature type="region of interest" description="Disordered" evidence="2">
    <location>
        <begin position="1"/>
        <end position="99"/>
    </location>
</feature>
<organism evidence="3 4">
    <name type="scientific">Daphnia galeata</name>
    <dbReference type="NCBI Taxonomy" id="27404"/>
    <lineage>
        <taxon>Eukaryota</taxon>
        <taxon>Metazoa</taxon>
        <taxon>Ecdysozoa</taxon>
        <taxon>Arthropoda</taxon>
        <taxon>Crustacea</taxon>
        <taxon>Branchiopoda</taxon>
        <taxon>Diplostraca</taxon>
        <taxon>Cladocera</taxon>
        <taxon>Anomopoda</taxon>
        <taxon>Daphniidae</taxon>
        <taxon>Daphnia</taxon>
    </lineage>
</organism>
<name>A0A8J2RGI1_9CRUS</name>
<gene>
    <name evidence="3" type="ORF">DGAL_LOCUS6754</name>
</gene>
<feature type="region of interest" description="Disordered" evidence="2">
    <location>
        <begin position="145"/>
        <end position="186"/>
    </location>
</feature>
<sequence>MLKWAKGSKNGGHNSSTGHHSGSSAARVSLADLRRASAKLLRRKDSSSITKSKNSPTSAATTRGSSPHDIKTGTTTSSDGGGRSPPPPLVPPRGSSAASCHGIPSSYGYSGGSVISAATTPCSVRSASQKAGVIKHATVRRMSTLRQARSVSPVKDRVQQRRPDSTSSCTTNSSCSSSITSRRTKRKPTAVVDTFGDNGSSLYMQLDKIPVAVQQTAGASSSVYMSTAAANLKRKALEDISNQAYRNIINSLQDELAQMSDAEAEAARSASADETRTLAEATLLPMNLFCFSQEWKSRGVLPYVILPQKKLIQSFNKFLRLHHINEALHSQCL</sequence>